<dbReference type="AlphaFoldDB" id="A0A1A7PAB3"/>
<dbReference type="NCBIfam" id="TIGR04306">
    <property type="entry name" value="salvage_TenA"/>
    <property type="match status" value="1"/>
</dbReference>
<dbReference type="InterPro" id="IPR016084">
    <property type="entry name" value="Haem_Oase-like_multi-hlx"/>
</dbReference>
<evidence type="ECO:0000256" key="1">
    <source>
        <dbReference type="PIRNR" id="PIRNR003170"/>
    </source>
</evidence>
<dbReference type="CDD" id="cd19367">
    <property type="entry name" value="TenA_C_ScTHI20-like"/>
    <property type="match status" value="1"/>
</dbReference>
<keyword evidence="1" id="KW-0378">Hydrolase</keyword>
<comment type="similarity">
    <text evidence="1">Belongs to the TenA family.</text>
</comment>
<reference evidence="4 5" key="1">
    <citation type="submission" date="2014-11" db="EMBL/GenBank/DDBJ databases">
        <title>Pan-genome of Gallibacterium spp.</title>
        <authorList>
            <person name="Kudirkiene E."/>
            <person name="Bojesen A.M."/>
        </authorList>
    </citation>
    <scope>NUCLEOTIDE SEQUENCE [LARGE SCALE GENOMIC DNA]</scope>
    <source>
        <strain evidence="4 5">F 279</strain>
    </source>
</reference>
<proteinExistence type="inferred from homology"/>
<dbReference type="PIRSF" id="PIRSF003170">
    <property type="entry name" value="Pet18p"/>
    <property type="match status" value="1"/>
</dbReference>
<comment type="caution">
    <text evidence="4">The sequence shown here is derived from an EMBL/GenBank/DDBJ whole genome shotgun (WGS) entry which is preliminary data.</text>
</comment>
<organism evidence="4 5">
    <name type="scientific">Gallibacterium anatis</name>
    <dbReference type="NCBI Taxonomy" id="750"/>
    <lineage>
        <taxon>Bacteria</taxon>
        <taxon>Pseudomonadati</taxon>
        <taxon>Pseudomonadota</taxon>
        <taxon>Gammaproteobacteria</taxon>
        <taxon>Pasteurellales</taxon>
        <taxon>Pasteurellaceae</taxon>
        <taxon>Gallibacterium</taxon>
    </lineage>
</organism>
<evidence type="ECO:0000256" key="2">
    <source>
        <dbReference type="PIRSR" id="PIRSR003170-1"/>
    </source>
</evidence>
<accession>A0A1A7PAB3</accession>
<sequence>MSITQRFMQQAQPDWQHYVEHPFVQQLGNGTLPLASFQHYLIQDYHYLLHYSRALALAMYKSHHFAQLTAFNQDLQHILAEVQLHIHYCQQWQISKSELDNTPESPACVAYTRYMLDCGLQGGLAELYTAIAPCALGYAEIGKRLAALPQAKNNPYQTWIDTYAAKEFQAAANAIAQQLEQLCAGISPQQQQKLQHIFTTATRMEIAFWQMGLDRS</sequence>
<dbReference type="GO" id="GO:0005829">
    <property type="term" value="C:cytosol"/>
    <property type="evidence" value="ECO:0007669"/>
    <property type="project" value="TreeGrafter"/>
</dbReference>
<protein>
    <recommendedName>
        <fullName evidence="1">Aminopyrimidine aminohydrolase</fullName>
        <ecNumber evidence="1">3.5.99.2</ecNumber>
    </recommendedName>
</protein>
<dbReference type="GO" id="GO:0009228">
    <property type="term" value="P:thiamine biosynthetic process"/>
    <property type="evidence" value="ECO:0007669"/>
    <property type="project" value="UniProtKB-KW"/>
</dbReference>
<dbReference type="EC" id="3.5.99.2" evidence="1"/>
<name>A0A1A7PAB3_9PAST</name>
<dbReference type="PATRIC" id="fig|750.21.peg.141"/>
<comment type="function">
    <text evidence="1">Catalyzes an amino-pyrimidine hydrolysis reaction at the C5' of the pyrimidine moiety of thiamine compounds, a reaction that is part of a thiamine salvage pathway. Thus, catalyzes the conversion of 4-amino-5-aminomethyl-2-methylpyrimidine to 4-amino-5-hydroxymethyl-2-methylpyrimidine (HMP).</text>
</comment>
<dbReference type="OrthoDB" id="34166at2"/>
<evidence type="ECO:0000313" key="5">
    <source>
        <dbReference type="Proteomes" id="UP000092643"/>
    </source>
</evidence>
<dbReference type="Proteomes" id="UP000092643">
    <property type="component" value="Unassembled WGS sequence"/>
</dbReference>
<dbReference type="UniPathway" id="UPA00060"/>
<comment type="catalytic activity">
    <reaction evidence="1">
        <text>4-amino-5-aminomethyl-2-methylpyrimidine + H2O = 4-amino-5-hydroxymethyl-2-methylpyrimidine + NH4(+)</text>
        <dbReference type="Rhea" id="RHEA:31799"/>
        <dbReference type="ChEBI" id="CHEBI:15377"/>
        <dbReference type="ChEBI" id="CHEBI:16892"/>
        <dbReference type="ChEBI" id="CHEBI:28938"/>
        <dbReference type="ChEBI" id="CHEBI:63416"/>
        <dbReference type="EC" id="3.5.99.2"/>
    </reaction>
</comment>
<comment type="catalytic activity">
    <reaction evidence="1">
        <text>thiamine + H2O = 5-(2-hydroxyethyl)-4-methylthiazole + 4-amino-5-hydroxymethyl-2-methylpyrimidine + H(+)</text>
        <dbReference type="Rhea" id="RHEA:17509"/>
        <dbReference type="ChEBI" id="CHEBI:15377"/>
        <dbReference type="ChEBI" id="CHEBI:15378"/>
        <dbReference type="ChEBI" id="CHEBI:16892"/>
        <dbReference type="ChEBI" id="CHEBI:17957"/>
        <dbReference type="ChEBI" id="CHEBI:18385"/>
        <dbReference type="EC" id="3.5.99.2"/>
    </reaction>
</comment>
<dbReference type="PANTHER" id="PTHR43198:SF2">
    <property type="entry name" value="SI:CH1073-67J19.1-RELATED"/>
    <property type="match status" value="1"/>
</dbReference>
<dbReference type="InterPro" id="IPR026285">
    <property type="entry name" value="TenA_E"/>
</dbReference>
<dbReference type="InterPro" id="IPR050967">
    <property type="entry name" value="Thiamine_Salvage_TenA"/>
</dbReference>
<dbReference type="InterPro" id="IPR027574">
    <property type="entry name" value="Thiaminase_II"/>
</dbReference>
<dbReference type="GO" id="GO:0009229">
    <property type="term" value="P:thiamine diphosphate biosynthetic process"/>
    <property type="evidence" value="ECO:0007669"/>
    <property type="project" value="UniProtKB-UniPathway"/>
</dbReference>
<dbReference type="Gene3D" id="1.20.910.10">
    <property type="entry name" value="Heme oxygenase-like"/>
    <property type="match status" value="1"/>
</dbReference>
<feature type="domain" description="Thiaminase-2/PQQC" evidence="3">
    <location>
        <begin position="9"/>
        <end position="214"/>
    </location>
</feature>
<dbReference type="PANTHER" id="PTHR43198">
    <property type="entry name" value="BIFUNCTIONAL TH2 PROTEIN"/>
    <property type="match status" value="1"/>
</dbReference>
<feature type="active site" description="Proton donor" evidence="2">
    <location>
        <position position="205"/>
    </location>
</feature>
<dbReference type="GO" id="GO:0050334">
    <property type="term" value="F:thiaminase activity"/>
    <property type="evidence" value="ECO:0007669"/>
    <property type="project" value="UniProtKB-UniRule"/>
</dbReference>
<gene>
    <name evidence="4" type="ORF">QV03_04315</name>
</gene>
<dbReference type="Pfam" id="PF03070">
    <property type="entry name" value="TENA_THI-4"/>
    <property type="match status" value="1"/>
</dbReference>
<evidence type="ECO:0000259" key="3">
    <source>
        <dbReference type="Pfam" id="PF03070"/>
    </source>
</evidence>
<comment type="pathway">
    <text evidence="1">Cofactor biosynthesis; thiamine diphosphate biosynthesis.</text>
</comment>
<evidence type="ECO:0000313" key="4">
    <source>
        <dbReference type="EMBL" id="OBW99008.1"/>
    </source>
</evidence>
<dbReference type="RefSeq" id="WP_021461538.1">
    <property type="nucleotide sequence ID" value="NZ_JARTDA010000002.1"/>
</dbReference>
<dbReference type="InterPro" id="IPR004305">
    <property type="entry name" value="Thiaminase-2/PQQC"/>
</dbReference>
<dbReference type="SUPFAM" id="SSF48613">
    <property type="entry name" value="Heme oxygenase-like"/>
    <property type="match status" value="1"/>
</dbReference>
<dbReference type="EMBL" id="JTJO01000025">
    <property type="protein sequence ID" value="OBW99008.1"/>
    <property type="molecule type" value="Genomic_DNA"/>
</dbReference>
<keyword evidence="1" id="KW-0784">Thiamine biosynthesis</keyword>